<gene>
    <name evidence="1" type="ORF">E2C01_014497</name>
</gene>
<name>A0A5B7DKB8_PORTR</name>
<organism evidence="1 2">
    <name type="scientific">Portunus trituberculatus</name>
    <name type="common">Swimming crab</name>
    <name type="synonym">Neptunus trituberculatus</name>
    <dbReference type="NCBI Taxonomy" id="210409"/>
    <lineage>
        <taxon>Eukaryota</taxon>
        <taxon>Metazoa</taxon>
        <taxon>Ecdysozoa</taxon>
        <taxon>Arthropoda</taxon>
        <taxon>Crustacea</taxon>
        <taxon>Multicrustacea</taxon>
        <taxon>Malacostraca</taxon>
        <taxon>Eumalacostraca</taxon>
        <taxon>Eucarida</taxon>
        <taxon>Decapoda</taxon>
        <taxon>Pleocyemata</taxon>
        <taxon>Brachyura</taxon>
        <taxon>Eubrachyura</taxon>
        <taxon>Portunoidea</taxon>
        <taxon>Portunidae</taxon>
        <taxon>Portuninae</taxon>
        <taxon>Portunus</taxon>
    </lineage>
</organism>
<dbReference type="Proteomes" id="UP000324222">
    <property type="component" value="Unassembled WGS sequence"/>
</dbReference>
<protein>
    <submittedName>
        <fullName evidence="1">Uncharacterized protein</fullName>
    </submittedName>
</protein>
<evidence type="ECO:0000313" key="2">
    <source>
        <dbReference type="Proteomes" id="UP000324222"/>
    </source>
</evidence>
<reference evidence="1 2" key="1">
    <citation type="submission" date="2019-05" db="EMBL/GenBank/DDBJ databases">
        <title>Another draft genome of Portunus trituberculatus and its Hox gene families provides insights of decapod evolution.</title>
        <authorList>
            <person name="Jeong J.-H."/>
            <person name="Song I."/>
            <person name="Kim S."/>
            <person name="Choi T."/>
            <person name="Kim D."/>
            <person name="Ryu S."/>
            <person name="Kim W."/>
        </authorList>
    </citation>
    <scope>NUCLEOTIDE SEQUENCE [LARGE SCALE GENOMIC DNA]</scope>
    <source>
        <tissue evidence="1">Muscle</tissue>
    </source>
</reference>
<sequence length="337" mass="36149">MVLTWLSNPSPRSTSTPSIFTSSWSGRAAAPKDNFPAIAAMVAGEQETTIGCVFSRANVTCQRAPHSSITRSWSGPRIESCGTDASTGRDSDVCLLTTTLRLPSCSKQGSQQLCPLLTAGGDSTILLAERRDGFLVASSLSVLNKRPPSLVSYARATQFPVQVFLPLLYGPLAGYHHPSACRPVQVLVALSRVPFVAEPGSILCLSSNTALFDESLAGAENSDIMCPFNEQIYRSNKNVNLSLSSSSSSSSSMLFQILLVSSKEYASRLVSESNLTNSWSPTVYPFARLAQVHTKITITIKNTKRLEAKAIPKAKSTQLLASCERGDSCCLVSFPVD</sequence>
<evidence type="ECO:0000313" key="1">
    <source>
        <dbReference type="EMBL" id="MPC21509.1"/>
    </source>
</evidence>
<comment type="caution">
    <text evidence="1">The sequence shown here is derived from an EMBL/GenBank/DDBJ whole genome shotgun (WGS) entry which is preliminary data.</text>
</comment>
<accession>A0A5B7DKB8</accession>
<keyword evidence="2" id="KW-1185">Reference proteome</keyword>
<dbReference type="EMBL" id="VSRR010000985">
    <property type="protein sequence ID" value="MPC21509.1"/>
    <property type="molecule type" value="Genomic_DNA"/>
</dbReference>
<proteinExistence type="predicted"/>
<dbReference type="AlphaFoldDB" id="A0A5B7DKB8"/>